<dbReference type="Pfam" id="PF01425">
    <property type="entry name" value="Amidase"/>
    <property type="match status" value="1"/>
</dbReference>
<dbReference type="KEGG" id="arev:RVR_1670"/>
<sequence length="465" mass="48189">MTGEGFGALKGRLRRRETTVVEHVGSVLAAARERDRLGAFVAVAGDEALRAAEEADRRIRERGDDAWTGAPLLGVTVSVKDLLQTRDLPTARGSFLENRRERADAPAVARLREAGAVVIGKTTTSEYGWSASTVSRVAPPTGNPYDPARTAGGSSGGAAAAVATGLGDGALGTDGAGSIRIPAAFCGVVGYKPSYGLIPYVPGCADRLAHQGTLARGVAEAAALAAAVRGPHPGDPDSGLGSIDAAAPAGSGRVGWIEWEGTSDEVRRVAERARSALVDLGHRVEPVEVRCKDLYPALVDILAASEAAGTAPEDEELCDPGRLEVVRHGRRLTGAAVMRAEEVRQRVRVRLRAVMARYGLLAMATVPVEPFGVGAIGPAWAADPRDLLWLAWSPATYPFNLTGQPAVTLPAGLTGSGLPVGVQLVGAFGADQPVLAAARRLESALGPLPAPRAPHELVAATERTL</sequence>
<dbReference type="SUPFAM" id="SSF75304">
    <property type="entry name" value="Amidase signature (AS) enzymes"/>
    <property type="match status" value="1"/>
</dbReference>
<dbReference type="PANTHER" id="PTHR11895:SF7">
    <property type="entry name" value="GLUTAMYL-TRNA(GLN) AMIDOTRANSFERASE SUBUNIT A, MITOCHONDRIAL"/>
    <property type="match status" value="1"/>
</dbReference>
<evidence type="ECO:0000256" key="1">
    <source>
        <dbReference type="ARBA" id="ARBA00009199"/>
    </source>
</evidence>
<organism evidence="3 4">
    <name type="scientific">Actinacidiphila reveromycinica</name>
    <dbReference type="NCBI Taxonomy" id="659352"/>
    <lineage>
        <taxon>Bacteria</taxon>
        <taxon>Bacillati</taxon>
        <taxon>Actinomycetota</taxon>
        <taxon>Actinomycetes</taxon>
        <taxon>Kitasatosporales</taxon>
        <taxon>Streptomycetaceae</taxon>
        <taxon>Actinacidiphila</taxon>
    </lineage>
</organism>
<evidence type="ECO:0000259" key="2">
    <source>
        <dbReference type="Pfam" id="PF01425"/>
    </source>
</evidence>
<evidence type="ECO:0000313" key="4">
    <source>
        <dbReference type="Proteomes" id="UP000595703"/>
    </source>
</evidence>
<dbReference type="GO" id="GO:0003824">
    <property type="term" value="F:catalytic activity"/>
    <property type="evidence" value="ECO:0007669"/>
    <property type="project" value="InterPro"/>
</dbReference>
<name>A0A7U3UPM4_9ACTN</name>
<dbReference type="AlphaFoldDB" id="A0A7U3UPM4"/>
<reference evidence="3 4" key="1">
    <citation type="journal article" date="2010" name="J. Bacteriol.">
        <title>Biochemical characterization of a novel indole prenyltransferase from Streptomyces sp. SN-593.</title>
        <authorList>
            <person name="Takahashi S."/>
            <person name="Takagi H."/>
            <person name="Toyoda A."/>
            <person name="Uramoto M."/>
            <person name="Nogawa T."/>
            <person name="Ueki M."/>
            <person name="Sakaki Y."/>
            <person name="Osada H."/>
        </authorList>
    </citation>
    <scope>NUCLEOTIDE SEQUENCE [LARGE SCALE GENOMIC DNA]</scope>
    <source>
        <strain evidence="3 4">SN-593</strain>
    </source>
</reference>
<reference evidence="3 4" key="3">
    <citation type="journal article" date="2011" name="Nat. Chem. Biol.">
        <title>Reveromycin A biosynthesis uses RevG and RevJ for stereospecific spiroacetal formation.</title>
        <authorList>
            <person name="Takahashi S."/>
            <person name="Toyoda A."/>
            <person name="Sekiyama Y."/>
            <person name="Takagi H."/>
            <person name="Nogawa T."/>
            <person name="Uramoto M."/>
            <person name="Suzuki R."/>
            <person name="Koshino H."/>
            <person name="Kumano T."/>
            <person name="Panthee S."/>
            <person name="Dairi T."/>
            <person name="Ishikawa J."/>
            <person name="Ikeda H."/>
            <person name="Sakaki Y."/>
            <person name="Osada H."/>
        </authorList>
    </citation>
    <scope>NUCLEOTIDE SEQUENCE [LARGE SCALE GENOMIC DNA]</scope>
    <source>
        <strain evidence="3 4">SN-593</strain>
    </source>
</reference>
<dbReference type="RefSeq" id="WP_202232840.1">
    <property type="nucleotide sequence ID" value="NZ_AP018365.1"/>
</dbReference>
<dbReference type="InterPro" id="IPR000120">
    <property type="entry name" value="Amidase"/>
</dbReference>
<gene>
    <name evidence="3" type="ORF">RVR_1670</name>
</gene>
<dbReference type="InterPro" id="IPR036928">
    <property type="entry name" value="AS_sf"/>
</dbReference>
<feature type="domain" description="Amidase" evidence="2">
    <location>
        <begin position="31"/>
        <end position="435"/>
    </location>
</feature>
<dbReference type="PROSITE" id="PS00571">
    <property type="entry name" value="AMIDASES"/>
    <property type="match status" value="1"/>
</dbReference>
<dbReference type="PANTHER" id="PTHR11895">
    <property type="entry name" value="TRANSAMIDASE"/>
    <property type="match status" value="1"/>
</dbReference>
<protein>
    <submittedName>
        <fullName evidence="3">Putative amidase</fullName>
    </submittedName>
</protein>
<proteinExistence type="inferred from homology"/>
<dbReference type="Proteomes" id="UP000595703">
    <property type="component" value="Chromosome"/>
</dbReference>
<dbReference type="InterPro" id="IPR023631">
    <property type="entry name" value="Amidase_dom"/>
</dbReference>
<dbReference type="EMBL" id="AP018365">
    <property type="protein sequence ID" value="BBA96398.1"/>
    <property type="molecule type" value="Genomic_DNA"/>
</dbReference>
<comment type="similarity">
    <text evidence="1">Belongs to the amidase family.</text>
</comment>
<keyword evidence="4" id="KW-1185">Reference proteome</keyword>
<evidence type="ECO:0000313" key="3">
    <source>
        <dbReference type="EMBL" id="BBA96398.1"/>
    </source>
</evidence>
<reference evidence="3 4" key="4">
    <citation type="journal article" date="2020" name="Sci. Rep.">
        <title>beta-carboline chemical signals induce reveromycin production through a LuxR family regulator in Streptomyces sp. SN-593.</title>
        <authorList>
            <person name="Panthee S."/>
            <person name="Kito N."/>
            <person name="Hayashi T."/>
            <person name="Shimizu T."/>
            <person name="Ishikawa J."/>
            <person name="Hamamoto H."/>
            <person name="Osada H."/>
            <person name="Takahashi S."/>
        </authorList>
    </citation>
    <scope>NUCLEOTIDE SEQUENCE [LARGE SCALE GENOMIC DNA]</scope>
    <source>
        <strain evidence="3 4">SN-593</strain>
    </source>
</reference>
<dbReference type="Gene3D" id="3.90.1300.10">
    <property type="entry name" value="Amidase signature (AS) domain"/>
    <property type="match status" value="1"/>
</dbReference>
<reference evidence="3 4" key="2">
    <citation type="journal article" date="2011" name="J. Antibiot.">
        <title>Furaquinocins I and J: novel polyketide isoprenoid hybrid compounds from Streptomyces reveromyceticus SN-593.</title>
        <authorList>
            <person name="Panthee S."/>
            <person name="Takahashi S."/>
            <person name="Takagi H."/>
            <person name="Nogawa T."/>
            <person name="Oowada E."/>
            <person name="Uramoto M."/>
            <person name="Osada H."/>
        </authorList>
    </citation>
    <scope>NUCLEOTIDE SEQUENCE [LARGE SCALE GENOMIC DNA]</scope>
    <source>
        <strain evidence="3 4">SN-593</strain>
    </source>
</reference>
<accession>A0A7U3UPM4</accession>
<dbReference type="InterPro" id="IPR020556">
    <property type="entry name" value="Amidase_CS"/>
</dbReference>